<dbReference type="RefSeq" id="WP_132278849.1">
    <property type="nucleotide sequence ID" value="NZ_SMGQ01000002.1"/>
</dbReference>
<dbReference type="Proteomes" id="UP000294545">
    <property type="component" value="Unassembled WGS sequence"/>
</dbReference>
<accession>A0A4R1N113</accession>
<evidence type="ECO:0000256" key="1">
    <source>
        <dbReference type="SAM" id="Phobius"/>
    </source>
</evidence>
<comment type="caution">
    <text evidence="2">The sequence shown here is derived from an EMBL/GenBank/DDBJ whole genome shotgun (WGS) entry which is preliminary data.</text>
</comment>
<name>A0A4R1N113_9FIRM</name>
<dbReference type="EMBL" id="SMGQ01000002">
    <property type="protein sequence ID" value="TCK99717.1"/>
    <property type="molecule type" value="Genomic_DNA"/>
</dbReference>
<keyword evidence="1" id="KW-0472">Membrane</keyword>
<keyword evidence="3" id="KW-1185">Reference proteome</keyword>
<keyword evidence="1" id="KW-0812">Transmembrane</keyword>
<evidence type="ECO:0000313" key="3">
    <source>
        <dbReference type="Proteomes" id="UP000294545"/>
    </source>
</evidence>
<sequence length="418" mass="48413">MFLKKYTALIILSISMIAIVLIGIRVQSLGNESTVYIQTIEGDSSVLEDVIISGLIQDKYHGLQFSLEEDRVEKKKEIYTHFLNIRSKNELDESIEKIVTFENGEYIDGFGIQKLRGYENIGVLLMGSLGNVNYPLSAKTKEDGGYYPRFMDNNYTVLNNELYFTITETLYLTGQNGIFKIENYHKEGSDVELDIKEVVTMPIDHKQDVNIIGITNLNNCIIVLEMTKDKLVVKAFDPNTGELVGKETGAFGDSSDHSYFRPSYRIYKAGNILNVYFHKRIGLEEVGGDILTFKVNDGIELVNATVIDNTNEDFEMHRPDSLDNVYYVNDKLFVFQKMGYLEDYYDRIFNYFLYVYEDNQLLYKGELKTDINDDLVLSRFNKDDRYFHRNSGIKLNYLQFRSKYNNRVLTDIQVEPKY</sequence>
<reference evidence="2 3" key="1">
    <citation type="submission" date="2019-03" db="EMBL/GenBank/DDBJ databases">
        <title>Genomic Encyclopedia of Type Strains, Phase IV (KMG-IV): sequencing the most valuable type-strain genomes for metagenomic binning, comparative biology and taxonomic classification.</title>
        <authorList>
            <person name="Goeker M."/>
        </authorList>
    </citation>
    <scope>NUCLEOTIDE SEQUENCE [LARGE SCALE GENOMIC DNA]</scope>
    <source>
        <strain evidence="2 3">DSM 24176</strain>
    </source>
</reference>
<organism evidence="2 3">
    <name type="scientific">Natranaerovirga hydrolytica</name>
    <dbReference type="NCBI Taxonomy" id="680378"/>
    <lineage>
        <taxon>Bacteria</taxon>
        <taxon>Bacillati</taxon>
        <taxon>Bacillota</taxon>
        <taxon>Clostridia</taxon>
        <taxon>Lachnospirales</taxon>
        <taxon>Natranaerovirgaceae</taxon>
        <taxon>Natranaerovirga</taxon>
    </lineage>
</organism>
<feature type="transmembrane region" description="Helical" evidence="1">
    <location>
        <begin position="6"/>
        <end position="24"/>
    </location>
</feature>
<dbReference type="AlphaFoldDB" id="A0A4R1N113"/>
<keyword evidence="1" id="KW-1133">Transmembrane helix</keyword>
<protein>
    <submittedName>
        <fullName evidence="2">Uncharacterized protein</fullName>
    </submittedName>
</protein>
<dbReference type="OrthoDB" id="2066127at2"/>
<proteinExistence type="predicted"/>
<gene>
    <name evidence="2" type="ORF">EDC19_0075</name>
</gene>
<evidence type="ECO:0000313" key="2">
    <source>
        <dbReference type="EMBL" id="TCK99717.1"/>
    </source>
</evidence>